<dbReference type="InParanoid" id="F2URT7"/>
<dbReference type="STRING" id="946362.F2URT7"/>
<dbReference type="GO" id="GO:0005634">
    <property type="term" value="C:nucleus"/>
    <property type="evidence" value="ECO:0007669"/>
    <property type="project" value="TreeGrafter"/>
</dbReference>
<feature type="compositionally biased region" description="Polar residues" evidence="1">
    <location>
        <begin position="8"/>
        <end position="23"/>
    </location>
</feature>
<dbReference type="PANTHER" id="PTHR14312:SF1">
    <property type="entry name" value="BASIC-LEUCINE ZIPPER TRANSCRIPTION FACTOR A"/>
    <property type="match status" value="1"/>
</dbReference>
<feature type="region of interest" description="Disordered" evidence="1">
    <location>
        <begin position="276"/>
        <end position="312"/>
    </location>
</feature>
<dbReference type="AlphaFoldDB" id="F2URT7"/>
<reference evidence="2" key="1">
    <citation type="submission" date="2009-08" db="EMBL/GenBank/DDBJ databases">
        <title>Annotation of Salpingoeca rosetta.</title>
        <authorList>
            <consortium name="The Broad Institute Genome Sequencing Platform"/>
            <person name="Russ C."/>
            <person name="Cuomo C."/>
            <person name="Burger G."/>
            <person name="Gray M.W."/>
            <person name="Holland P.W.H."/>
            <person name="King N."/>
            <person name="Lang F.B.F."/>
            <person name="Roger A.J."/>
            <person name="Ruiz-Trillo I."/>
            <person name="Young S.K."/>
            <person name="Zeng Q."/>
            <person name="Gargeya S."/>
            <person name="Alvarado L."/>
            <person name="Berlin A."/>
            <person name="Chapman S.B."/>
            <person name="Chen Z."/>
            <person name="Freedman E."/>
            <person name="Gellesch M."/>
            <person name="Goldberg J."/>
            <person name="Griggs A."/>
            <person name="Gujja S."/>
            <person name="Heilman E."/>
            <person name="Heiman D."/>
            <person name="Howarth C."/>
            <person name="Mehta T."/>
            <person name="Neiman D."/>
            <person name="Pearson M."/>
            <person name="Roberts A."/>
            <person name="Saif S."/>
            <person name="Shea T."/>
            <person name="Shenoy N."/>
            <person name="Sisk P."/>
            <person name="Stolte C."/>
            <person name="Sykes S."/>
            <person name="White J."/>
            <person name="Yandava C."/>
            <person name="Haas B."/>
            <person name="Nusbaum C."/>
            <person name="Birren B."/>
        </authorList>
    </citation>
    <scope>NUCLEOTIDE SEQUENCE [LARGE SCALE GENOMIC DNA]</scope>
    <source>
        <strain evidence="2">ATCC 50818</strain>
    </source>
</reference>
<feature type="region of interest" description="Disordered" evidence="1">
    <location>
        <begin position="575"/>
        <end position="594"/>
    </location>
</feature>
<sequence length="594" mass="64690">MSHRAGNLTATGDTTAPRASNASFLARSSPDHRGHRSPFLTIVSSSSSSSSSASSSSVRRMDGMSAGTVRPHPLITTERTLTATNTSYFLMVGERVDGAISLNHLADGRMHRLRPGSMLLQPFGDLYHLDESDEGNHLRRVRRMPPDFHNVALCSKTPAARGHRVSTTLPLACDGRVYCVEDTSHVVCIEHGSRNAFFLPLDADLDAIARDCALFLPVMEEGPLLRYSDLDTIRRVRERGDLLGFEDLPQLFVEFDRYVDHSSAYLLDEAVNRLERQRQQEQQQHQHQQEQQQQRQQYQAPTTPAVAQQYQAPTTPAVAQQYQAPTTPAVAQQYQAPTTPAVAQQYQAPTTPAVAQQYQAPTTPAVAQQYQAPTTPAVAQQYQAPTTPAVAQQYQAPTTPAVAQQYQAPTTPAVAQQYQAPTTPAVAQQYQAPTTPAVAQQYQAPTTPAVAQQYQAPTTPAVAQQYQAPTTPAVAQQYQAPTTPAVAQQYQAPTTPAVAQQYQAPTTPAVAQQYQAPTTPAVAQQYQAPTTPAVAQQYQAPTTPAVATTVPKHTQLQVPQHHLTNNLASECDTSQYGRRRVPHHGPHGTAAWPV</sequence>
<dbReference type="EMBL" id="GL832992">
    <property type="protein sequence ID" value="EGD80342.1"/>
    <property type="molecule type" value="Genomic_DNA"/>
</dbReference>
<evidence type="ECO:0000313" key="3">
    <source>
        <dbReference type="Proteomes" id="UP000007799"/>
    </source>
</evidence>
<dbReference type="RefSeq" id="XP_004988132.1">
    <property type="nucleotide sequence ID" value="XM_004988075.1"/>
</dbReference>
<feature type="compositionally biased region" description="Basic residues" evidence="1">
    <location>
        <begin position="577"/>
        <end position="586"/>
    </location>
</feature>
<feature type="compositionally biased region" description="Low complexity" evidence="1">
    <location>
        <begin position="280"/>
        <end position="312"/>
    </location>
</feature>
<feature type="compositionally biased region" description="Low complexity" evidence="1">
    <location>
        <begin position="44"/>
        <end position="57"/>
    </location>
</feature>
<dbReference type="GeneID" id="16068658"/>
<dbReference type="GO" id="GO:0043565">
    <property type="term" value="F:sequence-specific DNA binding"/>
    <property type="evidence" value="ECO:0007669"/>
    <property type="project" value="TreeGrafter"/>
</dbReference>
<dbReference type="KEGG" id="sre:PTSG_13072"/>
<dbReference type="OMA" id="MEPRWEN"/>
<organism evidence="3">
    <name type="scientific">Salpingoeca rosetta (strain ATCC 50818 / BSB-021)</name>
    <dbReference type="NCBI Taxonomy" id="946362"/>
    <lineage>
        <taxon>Eukaryota</taxon>
        <taxon>Choanoflagellata</taxon>
        <taxon>Craspedida</taxon>
        <taxon>Salpingoecidae</taxon>
        <taxon>Salpingoeca</taxon>
    </lineage>
</organism>
<dbReference type="eggNOG" id="ENOG502S707">
    <property type="taxonomic scope" value="Eukaryota"/>
</dbReference>
<name>F2URT7_SALR5</name>
<dbReference type="Proteomes" id="UP000007799">
    <property type="component" value="Unassembled WGS sequence"/>
</dbReference>
<dbReference type="GO" id="GO:0010468">
    <property type="term" value="P:regulation of gene expression"/>
    <property type="evidence" value="ECO:0007669"/>
    <property type="project" value="TreeGrafter"/>
</dbReference>
<evidence type="ECO:0000313" key="2">
    <source>
        <dbReference type="EMBL" id="EGD80342.1"/>
    </source>
</evidence>
<gene>
    <name evidence="2" type="ORF">PTSG_13072</name>
</gene>
<feature type="region of interest" description="Disordered" evidence="1">
    <location>
        <begin position="1"/>
        <end position="72"/>
    </location>
</feature>
<accession>F2URT7</accession>
<proteinExistence type="predicted"/>
<evidence type="ECO:0000256" key="1">
    <source>
        <dbReference type="SAM" id="MobiDB-lite"/>
    </source>
</evidence>
<protein>
    <submittedName>
        <fullName evidence="2">Uncharacterized protein</fullName>
    </submittedName>
</protein>
<dbReference type="PANTHER" id="PTHR14312">
    <property type="entry name" value="CREB/ATF BZIP TRANSCRIPTION FACTOR"/>
    <property type="match status" value="1"/>
</dbReference>
<keyword evidence="3" id="KW-1185">Reference proteome</keyword>